<feature type="region of interest" description="Disordered" evidence="1">
    <location>
        <begin position="88"/>
        <end position="128"/>
    </location>
</feature>
<accession>A0A4P9W302</accession>
<evidence type="ECO:0000313" key="3">
    <source>
        <dbReference type="Proteomes" id="UP000269721"/>
    </source>
</evidence>
<proteinExistence type="predicted"/>
<dbReference type="AlphaFoldDB" id="A0A4P9W302"/>
<feature type="region of interest" description="Disordered" evidence="1">
    <location>
        <begin position="20"/>
        <end position="67"/>
    </location>
</feature>
<reference evidence="3" key="1">
    <citation type="journal article" date="2018" name="Nat. Microbiol.">
        <title>Leveraging single-cell genomics to expand the fungal tree of life.</title>
        <authorList>
            <person name="Ahrendt S.R."/>
            <person name="Quandt C.A."/>
            <person name="Ciobanu D."/>
            <person name="Clum A."/>
            <person name="Salamov A."/>
            <person name="Andreopoulos B."/>
            <person name="Cheng J.F."/>
            <person name="Woyke T."/>
            <person name="Pelin A."/>
            <person name="Henrissat B."/>
            <person name="Reynolds N.K."/>
            <person name="Benny G.L."/>
            <person name="Smith M.E."/>
            <person name="James T.Y."/>
            <person name="Grigoriev I.V."/>
        </authorList>
    </citation>
    <scope>NUCLEOTIDE SEQUENCE [LARGE SCALE GENOMIC DNA]</scope>
</reference>
<gene>
    <name evidence="2" type="ORF">BDK51DRAFT_40357</name>
</gene>
<sequence length="128" mass="13493">MLHSINQVSAVNKAGSPWLITPFLHSTPANQTPFTRVPGPLSGSPPSAVPENPKSASGPAVVTTPEARGPVALPSLSKIFVAAAAGRLQATSPEAQPARQHRRRPRDNDVQIFSPTRRPNPSPPAFDP</sequence>
<name>A0A4P9W302_9FUNG</name>
<dbReference type="EMBL" id="KZ998013">
    <property type="protein sequence ID" value="RKO86659.1"/>
    <property type="molecule type" value="Genomic_DNA"/>
</dbReference>
<keyword evidence="3" id="KW-1185">Reference proteome</keyword>
<evidence type="ECO:0000313" key="2">
    <source>
        <dbReference type="EMBL" id="RKO86659.1"/>
    </source>
</evidence>
<protein>
    <submittedName>
        <fullName evidence="2">Uncharacterized protein</fullName>
    </submittedName>
</protein>
<dbReference type="Proteomes" id="UP000269721">
    <property type="component" value="Unassembled WGS sequence"/>
</dbReference>
<evidence type="ECO:0000256" key="1">
    <source>
        <dbReference type="SAM" id="MobiDB-lite"/>
    </source>
</evidence>
<feature type="compositionally biased region" description="Pro residues" evidence="1">
    <location>
        <begin position="118"/>
        <end position="128"/>
    </location>
</feature>
<organism evidence="2 3">
    <name type="scientific">Blyttiomyces helicus</name>
    <dbReference type="NCBI Taxonomy" id="388810"/>
    <lineage>
        <taxon>Eukaryota</taxon>
        <taxon>Fungi</taxon>
        <taxon>Fungi incertae sedis</taxon>
        <taxon>Chytridiomycota</taxon>
        <taxon>Chytridiomycota incertae sedis</taxon>
        <taxon>Chytridiomycetes</taxon>
        <taxon>Chytridiomycetes incertae sedis</taxon>
        <taxon>Blyttiomyces</taxon>
    </lineage>
</organism>